<dbReference type="OrthoDB" id="200883at2157"/>
<dbReference type="EMBL" id="FOJA01000001">
    <property type="protein sequence ID" value="SEW00724.1"/>
    <property type="molecule type" value="Genomic_DNA"/>
</dbReference>
<dbReference type="Proteomes" id="UP000198518">
    <property type="component" value="Unassembled WGS sequence"/>
</dbReference>
<dbReference type="RefSeq" id="WP_143052145.1">
    <property type="nucleotide sequence ID" value="NZ_FOJA01000001.1"/>
</dbReference>
<protein>
    <submittedName>
        <fullName evidence="2">Uncharacterized protein</fullName>
    </submittedName>
</protein>
<dbReference type="AlphaFoldDB" id="A0A1I0NH23"/>
<evidence type="ECO:0000256" key="1">
    <source>
        <dbReference type="ARBA" id="ARBA00023172"/>
    </source>
</evidence>
<evidence type="ECO:0000313" key="3">
    <source>
        <dbReference type="Proteomes" id="UP000198518"/>
    </source>
</evidence>
<reference evidence="2 3" key="1">
    <citation type="submission" date="2016-10" db="EMBL/GenBank/DDBJ databases">
        <authorList>
            <person name="de Groot N.N."/>
        </authorList>
    </citation>
    <scope>NUCLEOTIDE SEQUENCE [LARGE SCALE GENOMIC DNA]</scope>
    <source>
        <strain evidence="2 3">CGMCC 1.5337</strain>
    </source>
</reference>
<dbReference type="GO" id="GO:0015074">
    <property type="term" value="P:DNA integration"/>
    <property type="evidence" value="ECO:0007669"/>
    <property type="project" value="InterPro"/>
</dbReference>
<keyword evidence="1" id="KW-0233">DNA recombination</keyword>
<sequence>MTGRSGGFGDHSLKTLEESRKTYLQSLRVSTADATFFSHQNALRKFFSWYSPTANKPDSPGNTLAEFAKHLLTTLGQSVDTVAGHIHSLLNFLAFHHQSSPDELRVRLFSEIQLLSCPESAKESLSKEFGFQAGSEITRSVDALRAYLRQRQYGTRTHAYVELILAARARPTQIRLLNRSDLHLDEQTASIPLSETYLIAATGLHNEQTVDLPPDLTNVLETYIEHERKTPSQSGCQPLFTTIHGRASVGTLRRSVKLASEKARDYHCATRETNPDDRSPVDSVTAVVPSDIYRVALSDVENTS</sequence>
<name>A0A1I0NH23_9EURY</name>
<dbReference type="GO" id="GO:0006310">
    <property type="term" value="P:DNA recombination"/>
    <property type="evidence" value="ECO:0007669"/>
    <property type="project" value="UniProtKB-KW"/>
</dbReference>
<evidence type="ECO:0000313" key="2">
    <source>
        <dbReference type="EMBL" id="SEW00724.1"/>
    </source>
</evidence>
<accession>A0A1I0NH23</accession>
<dbReference type="GO" id="GO:0003677">
    <property type="term" value="F:DNA binding"/>
    <property type="evidence" value="ECO:0007669"/>
    <property type="project" value="InterPro"/>
</dbReference>
<dbReference type="InterPro" id="IPR013762">
    <property type="entry name" value="Integrase-like_cat_sf"/>
</dbReference>
<dbReference type="InterPro" id="IPR011010">
    <property type="entry name" value="DNA_brk_join_enz"/>
</dbReference>
<proteinExistence type="predicted"/>
<gene>
    <name evidence="2" type="ORF">SAMN04487945_0872</name>
</gene>
<keyword evidence="3" id="KW-1185">Reference proteome</keyword>
<organism evidence="2 3">
    <name type="scientific">Halobacterium jilantaiense</name>
    <dbReference type="NCBI Taxonomy" id="355548"/>
    <lineage>
        <taxon>Archaea</taxon>
        <taxon>Methanobacteriati</taxon>
        <taxon>Methanobacteriota</taxon>
        <taxon>Stenosarchaea group</taxon>
        <taxon>Halobacteria</taxon>
        <taxon>Halobacteriales</taxon>
        <taxon>Halobacteriaceae</taxon>
        <taxon>Halobacterium</taxon>
    </lineage>
</organism>
<dbReference type="SUPFAM" id="SSF56349">
    <property type="entry name" value="DNA breaking-rejoining enzymes"/>
    <property type="match status" value="1"/>
</dbReference>
<dbReference type="Gene3D" id="1.10.443.10">
    <property type="entry name" value="Intergrase catalytic core"/>
    <property type="match status" value="1"/>
</dbReference>